<gene>
    <name evidence="1" type="ORF">MNEG_12752</name>
</gene>
<organism evidence="1 2">
    <name type="scientific">Monoraphidium neglectum</name>
    <dbReference type="NCBI Taxonomy" id="145388"/>
    <lineage>
        <taxon>Eukaryota</taxon>
        <taxon>Viridiplantae</taxon>
        <taxon>Chlorophyta</taxon>
        <taxon>core chlorophytes</taxon>
        <taxon>Chlorophyceae</taxon>
        <taxon>CS clade</taxon>
        <taxon>Sphaeropleales</taxon>
        <taxon>Selenastraceae</taxon>
        <taxon>Monoraphidium</taxon>
    </lineage>
</organism>
<feature type="non-terminal residue" evidence="1">
    <location>
        <position position="57"/>
    </location>
</feature>
<dbReference type="EMBL" id="KK103632">
    <property type="protein sequence ID" value="KIY95211.1"/>
    <property type="molecule type" value="Genomic_DNA"/>
</dbReference>
<protein>
    <submittedName>
        <fullName evidence="1">Uncharacterized protein</fullName>
    </submittedName>
</protein>
<dbReference type="OrthoDB" id="10681082at2759"/>
<dbReference type="RefSeq" id="XP_013894231.1">
    <property type="nucleotide sequence ID" value="XM_014038777.1"/>
</dbReference>
<keyword evidence="2" id="KW-1185">Reference proteome</keyword>
<dbReference type="KEGG" id="mng:MNEG_12752"/>
<name>A0A0D2M179_9CHLO</name>
<sequence>MTELVASQQPSPPGMDLAAGAKLVARVTELEQRAIGLQATKDDLIAQIRALQQAGGI</sequence>
<evidence type="ECO:0000313" key="2">
    <source>
        <dbReference type="Proteomes" id="UP000054498"/>
    </source>
</evidence>
<reference evidence="1 2" key="1">
    <citation type="journal article" date="2013" name="BMC Genomics">
        <title>Reconstruction of the lipid metabolism for the microalga Monoraphidium neglectum from its genome sequence reveals characteristics suitable for biofuel production.</title>
        <authorList>
            <person name="Bogen C."/>
            <person name="Al-Dilaimi A."/>
            <person name="Albersmeier A."/>
            <person name="Wichmann J."/>
            <person name="Grundmann M."/>
            <person name="Rupp O."/>
            <person name="Lauersen K.J."/>
            <person name="Blifernez-Klassen O."/>
            <person name="Kalinowski J."/>
            <person name="Goesmann A."/>
            <person name="Mussgnug J.H."/>
            <person name="Kruse O."/>
        </authorList>
    </citation>
    <scope>NUCLEOTIDE SEQUENCE [LARGE SCALE GENOMIC DNA]</scope>
    <source>
        <strain evidence="1 2">SAG 48.87</strain>
    </source>
</reference>
<dbReference type="GeneID" id="25730146"/>
<accession>A0A0D2M179</accession>
<dbReference type="Proteomes" id="UP000054498">
    <property type="component" value="Unassembled WGS sequence"/>
</dbReference>
<dbReference type="AlphaFoldDB" id="A0A0D2M179"/>
<proteinExistence type="predicted"/>
<evidence type="ECO:0000313" key="1">
    <source>
        <dbReference type="EMBL" id="KIY95211.1"/>
    </source>
</evidence>